<dbReference type="Proteomes" id="UP000008281">
    <property type="component" value="Unassembled WGS sequence"/>
</dbReference>
<sequence length="284" mass="31433">MGDQRGAYQPTYNIFNLTAQTVTINFAVGLHVGSNINCAVDDSCTVGHEDSTTSSTVGLHVGSNINCALDNSCTVGHEDSTTSCTVVKDSKPFSCHFEEKVLCVREIQFSKKRKVQGGFVEYGSGVHSKRHYFTLVNVSAVNKYDRKGLQTEADKYGFTIATYRPIRMPFFQQVFMYRFSVVGDENAARVSRARISLDSWQETWSIASLTSPQAKPFIWGDLKDKYIIKVILCASQGPVNNQLSGVSGSLARSAFMKNYTADDKFNDDLKMQPTRKVSMMSSSG</sequence>
<organism evidence="2">
    <name type="scientific">Caenorhabditis remanei</name>
    <name type="common">Caenorhabditis vulgaris</name>
    <dbReference type="NCBI Taxonomy" id="31234"/>
    <lineage>
        <taxon>Eukaryota</taxon>
        <taxon>Metazoa</taxon>
        <taxon>Ecdysozoa</taxon>
        <taxon>Nematoda</taxon>
        <taxon>Chromadorea</taxon>
        <taxon>Rhabditida</taxon>
        <taxon>Rhabditina</taxon>
        <taxon>Rhabditomorpha</taxon>
        <taxon>Rhabditoidea</taxon>
        <taxon>Rhabditidae</taxon>
        <taxon>Peloderinae</taxon>
        <taxon>Caenorhabditis</taxon>
    </lineage>
</organism>
<name>E3N0F7_CAERE</name>
<proteinExistence type="predicted"/>
<dbReference type="EMBL" id="DS268505">
    <property type="protein sequence ID" value="EFP13368.1"/>
    <property type="molecule type" value="Genomic_DNA"/>
</dbReference>
<protein>
    <submittedName>
        <fullName evidence="1">Uncharacterized protein</fullName>
    </submittedName>
</protein>
<accession>E3N0F7</accession>
<dbReference type="HOGENOM" id="CLU_980860_0_0_1"/>
<dbReference type="InParanoid" id="E3N0F7"/>
<gene>
    <name evidence="1" type="ORF">CRE_11300</name>
</gene>
<evidence type="ECO:0000313" key="2">
    <source>
        <dbReference type="Proteomes" id="UP000008281"/>
    </source>
</evidence>
<reference evidence="1" key="1">
    <citation type="submission" date="2007-07" db="EMBL/GenBank/DDBJ databases">
        <title>PCAP assembly of the Caenorhabditis remanei genome.</title>
        <authorList>
            <consortium name="The Caenorhabditis remanei Sequencing Consortium"/>
            <person name="Wilson R.K."/>
        </authorList>
    </citation>
    <scope>NUCLEOTIDE SEQUENCE [LARGE SCALE GENOMIC DNA]</scope>
    <source>
        <strain evidence="1">PB4641</strain>
    </source>
</reference>
<evidence type="ECO:0000313" key="1">
    <source>
        <dbReference type="EMBL" id="EFP13368.1"/>
    </source>
</evidence>
<keyword evidence="2" id="KW-1185">Reference proteome</keyword>
<dbReference type="AlphaFoldDB" id="E3N0F7"/>